<feature type="compositionally biased region" description="Basic and acidic residues" evidence="9">
    <location>
        <begin position="1"/>
        <end position="11"/>
    </location>
</feature>
<dbReference type="Proteomes" id="UP000265160">
    <property type="component" value="Unplaced"/>
</dbReference>
<dbReference type="PANTHER" id="PTHR31345">
    <property type="entry name" value="CENTROMERE PROTEIN Q"/>
    <property type="match status" value="1"/>
</dbReference>
<organism evidence="10 11">
    <name type="scientific">Maylandia zebra</name>
    <name type="common">zebra mbuna</name>
    <dbReference type="NCBI Taxonomy" id="106582"/>
    <lineage>
        <taxon>Eukaryota</taxon>
        <taxon>Metazoa</taxon>
        <taxon>Chordata</taxon>
        <taxon>Craniata</taxon>
        <taxon>Vertebrata</taxon>
        <taxon>Euteleostomi</taxon>
        <taxon>Actinopterygii</taxon>
        <taxon>Neopterygii</taxon>
        <taxon>Teleostei</taxon>
        <taxon>Neoteleostei</taxon>
        <taxon>Acanthomorphata</taxon>
        <taxon>Ovalentaria</taxon>
        <taxon>Cichlomorphae</taxon>
        <taxon>Cichliformes</taxon>
        <taxon>Cichlidae</taxon>
        <taxon>African cichlids</taxon>
        <taxon>Pseudocrenilabrinae</taxon>
        <taxon>Haplochromini</taxon>
        <taxon>Maylandia</taxon>
        <taxon>Maylandia zebra complex</taxon>
    </lineage>
</organism>
<feature type="coiled-coil region" evidence="8">
    <location>
        <begin position="142"/>
        <end position="194"/>
    </location>
</feature>
<comment type="subcellular location">
    <subcellularLocation>
        <location evidence="2">Chromosome</location>
        <location evidence="2">Centromere</location>
    </subcellularLocation>
    <subcellularLocation>
        <location evidence="1">Nucleus</location>
    </subcellularLocation>
</comment>
<evidence type="ECO:0000313" key="10">
    <source>
        <dbReference type="Ensembl" id="ENSMZEP00005000819.1"/>
    </source>
</evidence>
<dbReference type="GeneTree" id="ENSGT00390000005599"/>
<reference evidence="10" key="2">
    <citation type="submission" date="2025-09" db="UniProtKB">
        <authorList>
            <consortium name="Ensembl"/>
        </authorList>
    </citation>
    <scope>IDENTIFICATION</scope>
</reference>
<dbReference type="AlphaFoldDB" id="A0A3P9AT04"/>
<evidence type="ECO:0000256" key="7">
    <source>
        <dbReference type="ARBA" id="ARBA00023328"/>
    </source>
</evidence>
<evidence type="ECO:0000256" key="4">
    <source>
        <dbReference type="ARBA" id="ARBA00016397"/>
    </source>
</evidence>
<keyword evidence="8" id="KW-0175">Coiled coil</keyword>
<dbReference type="OrthoDB" id="8927710at2759"/>
<evidence type="ECO:0000256" key="6">
    <source>
        <dbReference type="ARBA" id="ARBA00023242"/>
    </source>
</evidence>
<feature type="region of interest" description="Disordered" evidence="9">
    <location>
        <begin position="1"/>
        <end position="61"/>
    </location>
</feature>
<dbReference type="PANTHER" id="PTHR31345:SF3">
    <property type="entry name" value="CENTROMERE PROTEIN Q"/>
    <property type="match status" value="1"/>
</dbReference>
<dbReference type="Pfam" id="PF13094">
    <property type="entry name" value="CENP-Q"/>
    <property type="match status" value="1"/>
</dbReference>
<evidence type="ECO:0000256" key="8">
    <source>
        <dbReference type="SAM" id="Coils"/>
    </source>
</evidence>
<dbReference type="InterPro" id="IPR025212">
    <property type="entry name" value="CAD_CENP-Q"/>
</dbReference>
<name>A0A3P9AT04_9CICH</name>
<protein>
    <recommendedName>
        <fullName evidence="4">Centromere protein Q</fullName>
    </recommendedName>
</protein>
<comment type="similarity">
    <text evidence="3">Belongs to the CENP-Q/OKP1 family.</text>
</comment>
<dbReference type="GO" id="GO:0005634">
    <property type="term" value="C:nucleus"/>
    <property type="evidence" value="ECO:0007669"/>
    <property type="project" value="UniProtKB-SubCell"/>
</dbReference>
<dbReference type="KEGG" id="mze:101483917"/>
<dbReference type="GeneID" id="101483917"/>
<sequence>MKPTRGSDRAPSKTPNRKNKEKAETSSRDQAKIIHPKPSQTKAERGSSPNPKRAKVQDNRALMSRSSITALENIMDLSVLAALAVKRTEKKESQEHLKKMKTMFLAQCAQLKVPVQKQKYLEHSSRHHQDETKKSVVGEKNLSILKEDLRAVVRALERLEEETESLQHSCSQLRDQLEEEEEKAKEILRISERAVLKLPCLPSQKGETLEALLRKFIPDSDSAATARKLGQILQKSKPTKDDQVLLARAREHADRLFHPGCVLNSSALSFEET</sequence>
<accession>A0A3P9AT04</accession>
<keyword evidence="7" id="KW-0137">Centromere</keyword>
<evidence type="ECO:0000256" key="2">
    <source>
        <dbReference type="ARBA" id="ARBA00004584"/>
    </source>
</evidence>
<evidence type="ECO:0000256" key="9">
    <source>
        <dbReference type="SAM" id="MobiDB-lite"/>
    </source>
</evidence>
<reference evidence="10" key="1">
    <citation type="submission" date="2025-08" db="UniProtKB">
        <authorList>
            <consortium name="Ensembl"/>
        </authorList>
    </citation>
    <scope>IDENTIFICATION</scope>
</reference>
<dbReference type="RefSeq" id="XP_012772406.1">
    <property type="nucleotide sequence ID" value="XM_012916952.3"/>
</dbReference>
<feature type="compositionally biased region" description="Basic and acidic residues" evidence="9">
    <location>
        <begin position="21"/>
        <end position="32"/>
    </location>
</feature>
<proteinExistence type="inferred from homology"/>
<evidence type="ECO:0000313" key="11">
    <source>
        <dbReference type="Proteomes" id="UP000265160"/>
    </source>
</evidence>
<keyword evidence="5" id="KW-0158">Chromosome</keyword>
<dbReference type="Ensembl" id="ENSMZET00005000895.1">
    <property type="protein sequence ID" value="ENSMZEP00005000819.1"/>
    <property type="gene ID" value="ENSMZEG00005000738.1"/>
</dbReference>
<keyword evidence="6" id="KW-0539">Nucleus</keyword>
<dbReference type="CTD" id="55166"/>
<evidence type="ECO:0000256" key="3">
    <source>
        <dbReference type="ARBA" id="ARBA00008191"/>
    </source>
</evidence>
<evidence type="ECO:0000256" key="5">
    <source>
        <dbReference type="ARBA" id="ARBA00022454"/>
    </source>
</evidence>
<evidence type="ECO:0000256" key="1">
    <source>
        <dbReference type="ARBA" id="ARBA00004123"/>
    </source>
</evidence>
<dbReference type="STRING" id="106582.ENSMZEP00005000819"/>
<dbReference type="GO" id="GO:0000775">
    <property type="term" value="C:chromosome, centromeric region"/>
    <property type="evidence" value="ECO:0007669"/>
    <property type="project" value="UniProtKB-SubCell"/>
</dbReference>
<keyword evidence="11" id="KW-1185">Reference proteome</keyword>